<dbReference type="InterPro" id="IPR000073">
    <property type="entry name" value="AB_hydrolase_1"/>
</dbReference>
<evidence type="ECO:0000313" key="3">
    <source>
        <dbReference type="Proteomes" id="UP000181951"/>
    </source>
</evidence>
<dbReference type="PRINTS" id="PR00412">
    <property type="entry name" value="EPOXHYDRLASE"/>
</dbReference>
<dbReference type="SUPFAM" id="SSF53474">
    <property type="entry name" value="alpha/beta-Hydrolases"/>
    <property type="match status" value="1"/>
</dbReference>
<protein>
    <submittedName>
        <fullName evidence="2">Pimeloyl-ACP methyl ester carboxylesterase</fullName>
    </submittedName>
</protein>
<name>A0A1H8T9T7_9ACTN</name>
<dbReference type="GO" id="GO:0046464">
    <property type="term" value="P:acylglycerol catabolic process"/>
    <property type="evidence" value="ECO:0007669"/>
    <property type="project" value="TreeGrafter"/>
</dbReference>
<gene>
    <name evidence="2" type="ORF">SAMN05216267_105013</name>
</gene>
<dbReference type="Proteomes" id="UP000181951">
    <property type="component" value="Unassembled WGS sequence"/>
</dbReference>
<dbReference type="PANTHER" id="PTHR43798:SF33">
    <property type="entry name" value="HYDROLASE, PUTATIVE (AFU_ORTHOLOGUE AFUA_2G14860)-RELATED"/>
    <property type="match status" value="1"/>
</dbReference>
<keyword evidence="3" id="KW-1185">Reference proteome</keyword>
<proteinExistence type="predicted"/>
<dbReference type="InterPro" id="IPR050266">
    <property type="entry name" value="AB_hydrolase_sf"/>
</dbReference>
<dbReference type="PRINTS" id="PR00111">
    <property type="entry name" value="ABHYDROLASE"/>
</dbReference>
<dbReference type="InterPro" id="IPR000639">
    <property type="entry name" value="Epox_hydrolase-like"/>
</dbReference>
<dbReference type="InterPro" id="IPR029058">
    <property type="entry name" value="AB_hydrolase_fold"/>
</dbReference>
<accession>A0A1H8T9T7</accession>
<dbReference type="AlphaFoldDB" id="A0A1H8T9T7"/>
<dbReference type="EMBL" id="FODD01000050">
    <property type="protein sequence ID" value="SEO87909.1"/>
    <property type="molecule type" value="Genomic_DNA"/>
</dbReference>
<dbReference type="GO" id="GO:0016020">
    <property type="term" value="C:membrane"/>
    <property type="evidence" value="ECO:0007669"/>
    <property type="project" value="TreeGrafter"/>
</dbReference>
<organism evidence="2 3">
    <name type="scientific">Actinacidiphila rubida</name>
    <dbReference type="NCBI Taxonomy" id="310780"/>
    <lineage>
        <taxon>Bacteria</taxon>
        <taxon>Bacillati</taxon>
        <taxon>Actinomycetota</taxon>
        <taxon>Actinomycetes</taxon>
        <taxon>Kitasatosporales</taxon>
        <taxon>Streptomycetaceae</taxon>
        <taxon>Actinacidiphila</taxon>
    </lineage>
</organism>
<evidence type="ECO:0000259" key="1">
    <source>
        <dbReference type="Pfam" id="PF00561"/>
    </source>
</evidence>
<evidence type="ECO:0000313" key="2">
    <source>
        <dbReference type="EMBL" id="SEO87909.1"/>
    </source>
</evidence>
<reference evidence="2 3" key="1">
    <citation type="submission" date="2016-10" db="EMBL/GenBank/DDBJ databases">
        <authorList>
            <person name="de Groot N.N."/>
        </authorList>
    </citation>
    <scope>NUCLEOTIDE SEQUENCE [LARGE SCALE GENOMIC DNA]</scope>
    <source>
        <strain evidence="2 3">CGMCC 4.2026</strain>
    </source>
</reference>
<dbReference type="Pfam" id="PF00561">
    <property type="entry name" value="Abhydrolase_1"/>
    <property type="match status" value="1"/>
</dbReference>
<dbReference type="GO" id="GO:0047372">
    <property type="term" value="F:monoacylglycerol lipase activity"/>
    <property type="evidence" value="ECO:0007669"/>
    <property type="project" value="TreeGrafter"/>
</dbReference>
<sequence>MYTEIRVPTPAGELYVRDHPGEGPAFVMLHGFPDNLGIFDKLAPLVEESGRRAVAFDFLGFGDSDKPGTGYSFEQQVADVLAVADALHLDRIIPVGHDAGGAVAVNFALAYPERTAEVALLNCFYGSSPSLRFPELILFFATPGLAALSQHFLRTRARYAEIVEFQRAKFREVLESEEQIDYDEFLAPLIDENFTRQGAGPAFAQMTAQLFAEVAREDQKMPELEKLDIFFRVIWGAKDPYLTPAVAGDISKHLLNATTTVLPSAGHWPQIDRPHEVARALLAHADSR</sequence>
<feature type="domain" description="AB hydrolase-1" evidence="1">
    <location>
        <begin position="24"/>
        <end position="274"/>
    </location>
</feature>
<dbReference type="Gene3D" id="3.40.50.1820">
    <property type="entry name" value="alpha/beta hydrolase"/>
    <property type="match status" value="1"/>
</dbReference>
<dbReference type="PANTHER" id="PTHR43798">
    <property type="entry name" value="MONOACYLGLYCEROL LIPASE"/>
    <property type="match status" value="1"/>
</dbReference>
<dbReference type="STRING" id="310780.SAMN05216267_105013"/>